<evidence type="ECO:0000259" key="3">
    <source>
        <dbReference type="PROSITE" id="PS50002"/>
    </source>
</evidence>
<dbReference type="Gene3D" id="2.30.30.40">
    <property type="entry name" value="SH3 Domains"/>
    <property type="match status" value="2"/>
</dbReference>
<feature type="domain" description="SH3" evidence="3">
    <location>
        <begin position="1"/>
        <end position="57"/>
    </location>
</feature>
<accession>A0ABN8T4A4</accession>
<sequence length="233" mass="26174">YVALYGYKPAKDDELELVRNETYFVTEKCKDGWFKGYSATTQKRGVFPGNYVRLARQLYVIMYNSLLSLSLQSGFWKKLKGKKKDRSRLTPPPPPPPPYQSLVKTALCTMYLTPYTTCASLSILCSLIPQSPGLVPNVNSPTALSLLHFMNSSPSREGISGQKSRSPSRVENPPVIERCRAVVPYPPQHEAELELLVGDVVYVTKKRLDGWYRGTLERNGKTGLFPGTFVESF</sequence>
<name>A0ABN8T4A4_9CNID</name>
<dbReference type="PROSITE" id="PS50002">
    <property type="entry name" value="SH3"/>
    <property type="match status" value="2"/>
</dbReference>
<evidence type="ECO:0000313" key="5">
    <source>
        <dbReference type="Proteomes" id="UP001159427"/>
    </source>
</evidence>
<reference evidence="4 5" key="1">
    <citation type="submission" date="2022-05" db="EMBL/GenBank/DDBJ databases">
        <authorList>
            <consortium name="Genoscope - CEA"/>
            <person name="William W."/>
        </authorList>
    </citation>
    <scope>NUCLEOTIDE SEQUENCE [LARGE SCALE GENOMIC DNA]</scope>
</reference>
<evidence type="ECO:0000256" key="1">
    <source>
        <dbReference type="ARBA" id="ARBA00022443"/>
    </source>
</evidence>
<evidence type="ECO:0000256" key="2">
    <source>
        <dbReference type="PROSITE-ProRule" id="PRU00192"/>
    </source>
</evidence>
<organism evidence="4 5">
    <name type="scientific">Porites evermanni</name>
    <dbReference type="NCBI Taxonomy" id="104178"/>
    <lineage>
        <taxon>Eukaryota</taxon>
        <taxon>Metazoa</taxon>
        <taxon>Cnidaria</taxon>
        <taxon>Anthozoa</taxon>
        <taxon>Hexacorallia</taxon>
        <taxon>Scleractinia</taxon>
        <taxon>Fungiina</taxon>
        <taxon>Poritidae</taxon>
        <taxon>Porites</taxon>
    </lineage>
</organism>
<dbReference type="InterPro" id="IPR050384">
    <property type="entry name" value="Endophilin_SH3RF"/>
</dbReference>
<dbReference type="Proteomes" id="UP001159427">
    <property type="component" value="Unassembled WGS sequence"/>
</dbReference>
<dbReference type="EMBL" id="CALNXI010006646">
    <property type="protein sequence ID" value="CAH3199144.1"/>
    <property type="molecule type" value="Genomic_DNA"/>
</dbReference>
<evidence type="ECO:0000313" key="4">
    <source>
        <dbReference type="EMBL" id="CAH3199144.1"/>
    </source>
</evidence>
<dbReference type="InterPro" id="IPR001452">
    <property type="entry name" value="SH3_domain"/>
</dbReference>
<proteinExistence type="predicted"/>
<keyword evidence="1 2" id="KW-0728">SH3 domain</keyword>
<keyword evidence="5" id="KW-1185">Reference proteome</keyword>
<feature type="domain" description="SH3" evidence="3">
    <location>
        <begin position="174"/>
        <end position="233"/>
    </location>
</feature>
<comment type="caution">
    <text evidence="4">The sequence shown here is derived from an EMBL/GenBank/DDBJ whole genome shotgun (WGS) entry which is preliminary data.</text>
</comment>
<protein>
    <recommendedName>
        <fullName evidence="3">SH3 domain-containing protein</fullName>
    </recommendedName>
</protein>
<dbReference type="PANTHER" id="PTHR14167">
    <property type="entry name" value="SH3 DOMAIN-CONTAINING"/>
    <property type="match status" value="1"/>
</dbReference>
<dbReference type="PANTHER" id="PTHR14167:SF116">
    <property type="entry name" value="CAP, ISOFORM AC"/>
    <property type="match status" value="1"/>
</dbReference>
<dbReference type="Pfam" id="PF14604">
    <property type="entry name" value="SH3_9"/>
    <property type="match status" value="1"/>
</dbReference>
<dbReference type="InterPro" id="IPR036028">
    <property type="entry name" value="SH3-like_dom_sf"/>
</dbReference>
<dbReference type="SUPFAM" id="SSF50044">
    <property type="entry name" value="SH3-domain"/>
    <property type="match status" value="2"/>
</dbReference>
<dbReference type="SMART" id="SM00326">
    <property type="entry name" value="SH3"/>
    <property type="match status" value="2"/>
</dbReference>
<dbReference type="Pfam" id="PF00018">
    <property type="entry name" value="SH3_1"/>
    <property type="match status" value="1"/>
</dbReference>
<feature type="non-terminal residue" evidence="4">
    <location>
        <position position="1"/>
    </location>
</feature>
<gene>
    <name evidence="4" type="ORF">PEVE_00038711</name>
</gene>